<evidence type="ECO:0000256" key="1">
    <source>
        <dbReference type="ARBA" id="ARBA00004609"/>
    </source>
</evidence>
<evidence type="ECO:0000256" key="11">
    <source>
        <dbReference type="ARBA" id="ARBA00023288"/>
    </source>
</evidence>
<dbReference type="Gene3D" id="2.40.70.10">
    <property type="entry name" value="Acid Proteases"/>
    <property type="match status" value="2"/>
</dbReference>
<dbReference type="InterPro" id="IPR001969">
    <property type="entry name" value="Aspartic_peptidase_AS"/>
</dbReference>
<keyword evidence="17" id="KW-1185">Reference proteome</keyword>
<evidence type="ECO:0000256" key="15">
    <source>
        <dbReference type="SAM" id="SignalP"/>
    </source>
</evidence>
<keyword evidence="6 15" id="KW-0732">Signal</keyword>
<evidence type="ECO:0000256" key="5">
    <source>
        <dbReference type="ARBA" id="ARBA00022670"/>
    </source>
</evidence>
<gene>
    <name evidence="18" type="primary">LOC111463738</name>
</gene>
<dbReference type="GO" id="GO:0004190">
    <property type="term" value="F:aspartic-type endopeptidase activity"/>
    <property type="evidence" value="ECO:0007669"/>
    <property type="project" value="UniProtKB-KW"/>
</dbReference>
<comment type="subcellular location">
    <subcellularLocation>
        <location evidence="1">Cell membrane</location>
        <topology evidence="1">Lipid-anchor</topology>
        <topology evidence="1">GPI-anchor</topology>
    </subcellularLocation>
</comment>
<dbReference type="InterPro" id="IPR001461">
    <property type="entry name" value="Aspartic_peptidase_A1"/>
</dbReference>
<protein>
    <submittedName>
        <fullName evidence="18">Aspartic proteinase-like protein 1</fullName>
    </submittedName>
</protein>
<keyword evidence="5 13" id="KW-0645">Protease</keyword>
<dbReference type="InterPro" id="IPR021109">
    <property type="entry name" value="Peptidase_aspartic_dom_sf"/>
</dbReference>
<proteinExistence type="inferred from homology"/>
<evidence type="ECO:0000313" key="17">
    <source>
        <dbReference type="Proteomes" id="UP000504609"/>
    </source>
</evidence>
<organism evidence="17 18">
    <name type="scientific">Cucurbita moschata</name>
    <name type="common">Winter crookneck squash</name>
    <name type="synonym">Cucurbita pepo var. moschata</name>
    <dbReference type="NCBI Taxonomy" id="3662"/>
    <lineage>
        <taxon>Eukaryota</taxon>
        <taxon>Viridiplantae</taxon>
        <taxon>Streptophyta</taxon>
        <taxon>Embryophyta</taxon>
        <taxon>Tracheophyta</taxon>
        <taxon>Spermatophyta</taxon>
        <taxon>Magnoliopsida</taxon>
        <taxon>eudicotyledons</taxon>
        <taxon>Gunneridae</taxon>
        <taxon>Pentapetalae</taxon>
        <taxon>rosids</taxon>
        <taxon>fabids</taxon>
        <taxon>Cucurbitales</taxon>
        <taxon>Cucurbitaceae</taxon>
        <taxon>Cucurbiteae</taxon>
        <taxon>Cucurbita</taxon>
    </lineage>
</organism>
<evidence type="ECO:0000256" key="8">
    <source>
        <dbReference type="ARBA" id="ARBA00022801"/>
    </source>
</evidence>
<feature type="region of interest" description="Disordered" evidence="14">
    <location>
        <begin position="461"/>
        <end position="486"/>
    </location>
</feature>
<dbReference type="InterPro" id="IPR033121">
    <property type="entry name" value="PEPTIDASE_A1"/>
</dbReference>
<keyword evidence="8 13" id="KW-0378">Hydrolase</keyword>
<dbReference type="PRINTS" id="PR00792">
    <property type="entry name" value="PEPSIN"/>
</dbReference>
<dbReference type="PROSITE" id="PS00141">
    <property type="entry name" value="ASP_PROTEASE"/>
    <property type="match status" value="1"/>
</dbReference>
<evidence type="ECO:0000256" key="6">
    <source>
        <dbReference type="ARBA" id="ARBA00022729"/>
    </source>
</evidence>
<evidence type="ECO:0000256" key="2">
    <source>
        <dbReference type="ARBA" id="ARBA00007447"/>
    </source>
</evidence>
<dbReference type="GO" id="GO:0005886">
    <property type="term" value="C:plasma membrane"/>
    <property type="evidence" value="ECO:0007669"/>
    <property type="project" value="UniProtKB-SubCell"/>
</dbReference>
<dbReference type="SUPFAM" id="SSF50630">
    <property type="entry name" value="Acid proteases"/>
    <property type="match status" value="1"/>
</dbReference>
<dbReference type="FunFam" id="2.40.70.10:FF:000014">
    <property type="entry name" value="Aspartyl protease family protein 1"/>
    <property type="match status" value="1"/>
</dbReference>
<reference evidence="18" key="1">
    <citation type="submission" date="2025-08" db="UniProtKB">
        <authorList>
            <consortium name="RefSeq"/>
        </authorList>
    </citation>
    <scope>IDENTIFICATION</scope>
    <source>
        <tissue evidence="18">Young leaves</tissue>
    </source>
</reference>
<keyword evidence="4" id="KW-0336">GPI-anchor</keyword>
<dbReference type="PROSITE" id="PS51767">
    <property type="entry name" value="PEPTIDASE_A1"/>
    <property type="match status" value="1"/>
</dbReference>
<feature type="chain" id="PRO_5026945915" evidence="15">
    <location>
        <begin position="22"/>
        <end position="529"/>
    </location>
</feature>
<keyword evidence="3" id="KW-1003">Cell membrane</keyword>
<feature type="active site" evidence="12">
    <location>
        <position position="120"/>
    </location>
</feature>
<name>A0A6J1HK50_CUCMO</name>
<feature type="domain" description="Peptidase A1" evidence="16">
    <location>
        <begin position="102"/>
        <end position="448"/>
    </location>
</feature>
<sequence length="529" mass="59104">MANFLVVLLFVACFFVDSSVALRLSSRLIHRFSDEAKALWKSRNGNASGKFWPRRNSLKYFETLKDYDLKRRRLKIGSKYEVIFPSEGNEVVFFGNEFDWLHYTWIDIGTPSVSFLVALDAGSDLLWVPCDCIQCAPLSASHYSSLDRDLSAYNPALSNTSQYLSCSHQLCAWSTTCKSPDDPCTYKRDYYTDNTSTSGFMIEDKLHLASFSKHGTQRLLQASVVLGCGRKQSGYYLDGAAPDGVMGLGPGNISVPTLLAKAGLVRNTFSLCFDNNGSGRILFGDNGPATQQTTQFLPLFGEFDAYFVEVESFCVGSSCLQKSGFHALVDSGSSFTYLPTEIYKKIVFEFDKQVKLNATRIILQEFPWNYCYNSSSLESSYIPSMKLVFPLNQSFIHDPVYTLPDSQGYKLFCLTLEETDDDYGVIGQNLMVGYRLVFDRENLQLGWSKSKCLDINHGEAGHAKPPSNDGSPTALPTDGHLSPPNRQEIAPTAARAFSKSSLTAPHFSLFSYCCLRLFLLLFEFVESML</sequence>
<dbReference type="InterPro" id="IPR032861">
    <property type="entry name" value="TAXi_N"/>
</dbReference>
<dbReference type="GO" id="GO:0006508">
    <property type="term" value="P:proteolysis"/>
    <property type="evidence" value="ECO:0007669"/>
    <property type="project" value="UniProtKB-KW"/>
</dbReference>
<comment type="similarity">
    <text evidence="2 13">Belongs to the peptidase A1 family.</text>
</comment>
<keyword evidence="9" id="KW-0472">Membrane</keyword>
<evidence type="ECO:0000256" key="14">
    <source>
        <dbReference type="SAM" id="MobiDB-lite"/>
    </source>
</evidence>
<evidence type="ECO:0000256" key="3">
    <source>
        <dbReference type="ARBA" id="ARBA00022475"/>
    </source>
</evidence>
<dbReference type="SMR" id="A0A6J1HK50"/>
<evidence type="ECO:0000256" key="7">
    <source>
        <dbReference type="ARBA" id="ARBA00022750"/>
    </source>
</evidence>
<evidence type="ECO:0000259" key="16">
    <source>
        <dbReference type="PROSITE" id="PS51767"/>
    </source>
</evidence>
<evidence type="ECO:0000256" key="10">
    <source>
        <dbReference type="ARBA" id="ARBA00023180"/>
    </source>
</evidence>
<dbReference type="PANTHER" id="PTHR13683">
    <property type="entry name" value="ASPARTYL PROTEASES"/>
    <property type="match status" value="1"/>
</dbReference>
<evidence type="ECO:0000256" key="9">
    <source>
        <dbReference type="ARBA" id="ARBA00023136"/>
    </source>
</evidence>
<dbReference type="FunFam" id="2.40.70.10:FF:000012">
    <property type="entry name" value="Aspartyl protease family protein 1"/>
    <property type="match status" value="1"/>
</dbReference>
<evidence type="ECO:0000256" key="13">
    <source>
        <dbReference type="RuleBase" id="RU000454"/>
    </source>
</evidence>
<dbReference type="PANTHER" id="PTHR13683:SF339">
    <property type="entry name" value="PEPTIDASE A1 DOMAIN-CONTAINING PROTEIN"/>
    <property type="match status" value="1"/>
</dbReference>
<dbReference type="Pfam" id="PF14543">
    <property type="entry name" value="TAXi_N"/>
    <property type="match status" value="1"/>
</dbReference>
<accession>A0A6J1HK50</accession>
<keyword evidence="10" id="KW-0325">Glycoprotein</keyword>
<evidence type="ECO:0000256" key="12">
    <source>
        <dbReference type="PIRSR" id="PIRSR601461-1"/>
    </source>
</evidence>
<feature type="active site" evidence="12">
    <location>
        <position position="330"/>
    </location>
</feature>
<keyword evidence="11" id="KW-0449">Lipoprotein</keyword>
<dbReference type="Pfam" id="PF14541">
    <property type="entry name" value="TAXi_C"/>
    <property type="match status" value="1"/>
</dbReference>
<dbReference type="Proteomes" id="UP000504609">
    <property type="component" value="Unplaced"/>
</dbReference>
<dbReference type="InterPro" id="IPR032799">
    <property type="entry name" value="TAXi_C"/>
</dbReference>
<dbReference type="GO" id="GO:0098552">
    <property type="term" value="C:side of membrane"/>
    <property type="evidence" value="ECO:0007669"/>
    <property type="project" value="UniProtKB-KW"/>
</dbReference>
<keyword evidence="7 13" id="KW-0064">Aspartyl protease</keyword>
<evidence type="ECO:0000256" key="4">
    <source>
        <dbReference type="ARBA" id="ARBA00022622"/>
    </source>
</evidence>
<dbReference type="GeneID" id="111463738"/>
<dbReference type="RefSeq" id="XP_022963449.1">
    <property type="nucleotide sequence ID" value="XM_023107681.1"/>
</dbReference>
<dbReference type="KEGG" id="cmos:111463738"/>
<feature type="signal peptide" evidence="15">
    <location>
        <begin position="1"/>
        <end position="21"/>
    </location>
</feature>
<dbReference type="AlphaFoldDB" id="A0A6J1HK50"/>
<evidence type="ECO:0000313" key="18">
    <source>
        <dbReference type="RefSeq" id="XP_022963449.1"/>
    </source>
</evidence>